<name>A0AAE7RWN2_9CAUD</name>
<keyword evidence="2" id="KW-1185">Reference proteome</keyword>
<dbReference type="Proteomes" id="UP000827799">
    <property type="component" value="Segment"/>
</dbReference>
<dbReference type="RefSeq" id="YP_010359647.1">
    <property type="nucleotide sequence ID" value="NC_062775.1"/>
</dbReference>
<evidence type="ECO:0000313" key="2">
    <source>
        <dbReference type="Proteomes" id="UP000827799"/>
    </source>
</evidence>
<evidence type="ECO:0000313" key="1">
    <source>
        <dbReference type="EMBL" id="QWM90075.1"/>
    </source>
</evidence>
<organism evidence="1 2">
    <name type="scientific">uncultured phage cr18_1</name>
    <dbReference type="NCBI Taxonomy" id="2986407"/>
    <lineage>
        <taxon>Viruses</taxon>
        <taxon>Duplodnaviria</taxon>
        <taxon>Heunggongvirae</taxon>
        <taxon>Uroviricota</taxon>
        <taxon>Caudoviricetes</taxon>
        <taxon>Crassvirales</taxon>
        <taxon>Steigviridae</taxon>
        <taxon>Asinivirinae</taxon>
        <taxon>Lebriduvirus</taxon>
        <taxon>Lebriduvirus gastrointestinalis</taxon>
    </lineage>
</organism>
<reference evidence="1 2" key="1">
    <citation type="submission" date="2021-04" db="EMBL/GenBank/DDBJ databases">
        <authorList>
            <person name="Shkoporov A.N."/>
            <person name="Stockdale S.R."/>
            <person name="Guerin E."/>
            <person name="Ross R.P."/>
            <person name="Hill C."/>
        </authorList>
    </citation>
    <scope>NUCLEOTIDE SEQUENCE [LARGE SCALE GENOMIC DNA]</scope>
    <source>
        <strain evidence="2">cr18_1</strain>
    </source>
</reference>
<sequence>MIVRIDDEICSKHNVTKEEVLVLGAIQYGNDDVYQGLINKGYITRANGSMFELDKKYTITHRGISLFSDVVLESDRPTQSAQDRIADLAAKLREIYPEGKMQGTSYYYRGNTPDIKKKLVSFFKRYGDNYSDEQILDATKRYVESFNGSYLYLRLLKYFIWKDENRDGEVVQVSQLAEWIENADQVNPNSYDWTSSIN</sequence>
<dbReference type="KEGG" id="vg:75691971"/>
<gene>
    <name evidence="1" type="primary">gp_22740</name>
</gene>
<proteinExistence type="predicted"/>
<dbReference type="GeneID" id="75691971"/>
<protein>
    <submittedName>
        <fullName evidence="1">Uncharacterized protein</fullName>
    </submittedName>
</protein>
<accession>A0AAE7RWN2</accession>
<dbReference type="EMBL" id="MZ130485">
    <property type="protein sequence ID" value="QWM90075.1"/>
    <property type="molecule type" value="Genomic_DNA"/>
</dbReference>